<organism evidence="1">
    <name type="scientific">viral metagenome</name>
    <dbReference type="NCBI Taxonomy" id="1070528"/>
    <lineage>
        <taxon>unclassified sequences</taxon>
        <taxon>metagenomes</taxon>
        <taxon>organismal metagenomes</taxon>
    </lineage>
</organism>
<protein>
    <submittedName>
        <fullName evidence="1">Uncharacterized protein</fullName>
    </submittedName>
</protein>
<gene>
    <name evidence="1" type="ORF">MM415B06885_0009</name>
</gene>
<proteinExistence type="predicted"/>
<dbReference type="EMBL" id="MT143452">
    <property type="protein sequence ID" value="QJA96989.1"/>
    <property type="molecule type" value="Genomic_DNA"/>
</dbReference>
<name>A0A6M3LS72_9ZZZZ</name>
<sequence length="62" mass="7267">MFTRKQYVAIANIIRLCSTKPHGDKPYLIGEFSKLFKLDNPNFDEDKFRKACNRGVIYEVLI</sequence>
<reference evidence="1" key="1">
    <citation type="submission" date="2020-03" db="EMBL/GenBank/DDBJ databases">
        <title>The deep terrestrial virosphere.</title>
        <authorList>
            <person name="Holmfeldt K."/>
            <person name="Nilsson E."/>
            <person name="Simone D."/>
            <person name="Lopez-Fernandez M."/>
            <person name="Wu X."/>
            <person name="de Brujin I."/>
            <person name="Lundin D."/>
            <person name="Andersson A."/>
            <person name="Bertilsson S."/>
            <person name="Dopson M."/>
        </authorList>
    </citation>
    <scope>NUCLEOTIDE SEQUENCE</scope>
    <source>
        <strain evidence="1">MM415B06885</strain>
    </source>
</reference>
<evidence type="ECO:0000313" key="1">
    <source>
        <dbReference type="EMBL" id="QJA96989.1"/>
    </source>
</evidence>
<dbReference type="AlphaFoldDB" id="A0A6M3LS72"/>
<accession>A0A6M3LS72</accession>